<dbReference type="RefSeq" id="WP_144702493.1">
    <property type="nucleotide sequence ID" value="NZ_VNJJ01000006.1"/>
</dbReference>
<comment type="caution">
    <text evidence="5">The sequence shown here is derived from an EMBL/GenBank/DDBJ whole genome shotgun (WGS) entry which is preliminary data.</text>
</comment>
<evidence type="ECO:0000313" key="5">
    <source>
        <dbReference type="EMBL" id="TVX99938.1"/>
    </source>
</evidence>
<organism evidence="5 6">
    <name type="scientific">Cohnella terricola</name>
    <dbReference type="NCBI Taxonomy" id="1289167"/>
    <lineage>
        <taxon>Bacteria</taxon>
        <taxon>Bacillati</taxon>
        <taxon>Bacillota</taxon>
        <taxon>Bacilli</taxon>
        <taxon>Bacillales</taxon>
        <taxon>Paenibacillaceae</taxon>
        <taxon>Cohnella</taxon>
    </lineage>
</organism>
<dbReference type="GO" id="GO:0003677">
    <property type="term" value="F:DNA binding"/>
    <property type="evidence" value="ECO:0007669"/>
    <property type="project" value="UniProtKB-UniRule"/>
</dbReference>
<name>A0A559JJ83_9BACL</name>
<proteinExistence type="inferred from homology"/>
<keyword evidence="2 4" id="KW-0238">DNA-binding</keyword>
<evidence type="ECO:0000313" key="6">
    <source>
        <dbReference type="Proteomes" id="UP000316330"/>
    </source>
</evidence>
<dbReference type="PIRSF" id="PIRSF006707">
    <property type="entry name" value="MJ1563"/>
    <property type="match status" value="1"/>
</dbReference>
<evidence type="ECO:0000256" key="2">
    <source>
        <dbReference type="ARBA" id="ARBA00023125"/>
    </source>
</evidence>
<dbReference type="OrthoDB" id="9800374at2"/>
<protein>
    <recommendedName>
        <fullName evidence="4">HTH-type transcriptional regulator</fullName>
    </recommendedName>
</protein>
<dbReference type="InterPro" id="IPR026282">
    <property type="entry name" value="MJ1563"/>
</dbReference>
<evidence type="ECO:0000256" key="1">
    <source>
        <dbReference type="ARBA" id="ARBA00023015"/>
    </source>
</evidence>
<sequence>MTPFEGLTEDQIKAIEKSRRRVVDSIGNNMDLYGVTTSIGHLYGMMYFHEGPVTLDEMGEEMGMSKTSISTGMRTLVDLKMISKIWGKGSRKDLYGVEEDWHQNFVDYFSIKWRKSLEINMSSLNKSLAELRKLRDENPGQEKLADQVEFDIQKMTHALQYYRWLDRFIDALESGEIFDWVPKEETKPAE</sequence>
<dbReference type="InterPro" id="IPR052362">
    <property type="entry name" value="HTH-GbsR_regulator"/>
</dbReference>
<dbReference type="Gene3D" id="1.10.10.10">
    <property type="entry name" value="Winged helix-like DNA-binding domain superfamily/Winged helix DNA-binding domain"/>
    <property type="match status" value="1"/>
</dbReference>
<keyword evidence="6" id="KW-1185">Reference proteome</keyword>
<accession>A0A559JJ83</accession>
<comment type="similarity">
    <text evidence="4">Belongs to the GbsR family.</text>
</comment>
<dbReference type="PANTHER" id="PTHR38465">
    <property type="entry name" value="HTH-TYPE TRANSCRIPTIONAL REGULATOR MJ1563-RELATED"/>
    <property type="match status" value="1"/>
</dbReference>
<evidence type="ECO:0000256" key="3">
    <source>
        <dbReference type="ARBA" id="ARBA00023163"/>
    </source>
</evidence>
<dbReference type="EMBL" id="VNJJ01000006">
    <property type="protein sequence ID" value="TVX99938.1"/>
    <property type="molecule type" value="Genomic_DNA"/>
</dbReference>
<dbReference type="InterPro" id="IPR036388">
    <property type="entry name" value="WH-like_DNA-bd_sf"/>
</dbReference>
<dbReference type="SUPFAM" id="SSF46785">
    <property type="entry name" value="Winged helix' DNA-binding domain"/>
    <property type="match status" value="1"/>
</dbReference>
<dbReference type="Proteomes" id="UP000316330">
    <property type="component" value="Unassembled WGS sequence"/>
</dbReference>
<dbReference type="AlphaFoldDB" id="A0A559JJ83"/>
<keyword evidence="1 4" id="KW-0805">Transcription regulation</keyword>
<evidence type="ECO:0000256" key="4">
    <source>
        <dbReference type="PIRNR" id="PIRNR006707"/>
    </source>
</evidence>
<reference evidence="5 6" key="1">
    <citation type="submission" date="2019-07" db="EMBL/GenBank/DDBJ databases">
        <authorList>
            <person name="Kim J."/>
        </authorList>
    </citation>
    <scope>NUCLEOTIDE SEQUENCE [LARGE SCALE GENOMIC DNA]</scope>
    <source>
        <strain evidence="5 6">G13</strain>
    </source>
</reference>
<dbReference type="PANTHER" id="PTHR38465:SF1">
    <property type="entry name" value="HTH-TYPE TRANSCRIPTIONAL REGULATOR MJ1563-RELATED"/>
    <property type="match status" value="1"/>
</dbReference>
<dbReference type="InterPro" id="IPR036390">
    <property type="entry name" value="WH_DNA-bd_sf"/>
</dbReference>
<gene>
    <name evidence="5" type="ORF">FPZ45_13535</name>
</gene>
<keyword evidence="3 4" id="KW-0804">Transcription</keyword>